<dbReference type="GO" id="GO:0046872">
    <property type="term" value="F:metal ion binding"/>
    <property type="evidence" value="ECO:0007669"/>
    <property type="project" value="UniProtKB-KW"/>
</dbReference>
<dbReference type="AlphaFoldDB" id="A0A972NRM2"/>
<evidence type="ECO:0000256" key="13">
    <source>
        <dbReference type="PIRSR" id="PIRSR605959-3"/>
    </source>
</evidence>
<dbReference type="EC" id="3.7.1.2" evidence="4"/>
<feature type="region of interest" description="Disordered" evidence="14">
    <location>
        <begin position="173"/>
        <end position="192"/>
    </location>
</feature>
<dbReference type="InterPro" id="IPR015377">
    <property type="entry name" value="Fumarylacetoacetase_N"/>
</dbReference>
<dbReference type="NCBIfam" id="TIGR01266">
    <property type="entry name" value="fum_ac_acetase"/>
    <property type="match status" value="1"/>
</dbReference>
<evidence type="ECO:0000256" key="4">
    <source>
        <dbReference type="ARBA" id="ARBA00012094"/>
    </source>
</evidence>
<proteinExistence type="predicted"/>
<feature type="binding site" evidence="13">
    <location>
        <position position="237"/>
    </location>
    <ligand>
        <name>Mg(2+)</name>
        <dbReference type="ChEBI" id="CHEBI:18420"/>
    </ligand>
</feature>
<dbReference type="GO" id="GO:0006572">
    <property type="term" value="P:L-tyrosine catabolic process"/>
    <property type="evidence" value="ECO:0007669"/>
    <property type="project" value="UniProtKB-KW"/>
</dbReference>
<feature type="binding site" evidence="13">
    <location>
        <position position="131"/>
    </location>
    <ligand>
        <name>Ca(2+)</name>
        <dbReference type="ChEBI" id="CHEBI:29108"/>
    </ligand>
</feature>
<evidence type="ECO:0000256" key="6">
    <source>
        <dbReference type="ARBA" id="ARBA00022801"/>
    </source>
</evidence>
<dbReference type="InterPro" id="IPR011234">
    <property type="entry name" value="Fumarylacetoacetase-like_C"/>
</dbReference>
<dbReference type="GO" id="GO:0004334">
    <property type="term" value="F:fumarylacetoacetase activity"/>
    <property type="evidence" value="ECO:0007669"/>
    <property type="project" value="UniProtKB-EC"/>
</dbReference>
<dbReference type="Proteomes" id="UP000655523">
    <property type="component" value="Unassembled WGS sequence"/>
</dbReference>
<evidence type="ECO:0000256" key="2">
    <source>
        <dbReference type="ARBA" id="ARBA00001946"/>
    </source>
</evidence>
<feature type="binding site" evidence="13">
    <location>
        <position position="205"/>
    </location>
    <ligand>
        <name>Ca(2+)</name>
        <dbReference type="ChEBI" id="CHEBI:29108"/>
    </ligand>
</feature>
<keyword evidence="8 13" id="KW-0460">Magnesium</keyword>
<accession>A0A972NRM2</accession>
<dbReference type="Gene3D" id="2.30.30.230">
    <property type="entry name" value="Fumarylacetoacetase, N-terminal domain"/>
    <property type="match status" value="1"/>
</dbReference>
<dbReference type="GO" id="GO:0006559">
    <property type="term" value="P:L-phenylalanine catabolic process"/>
    <property type="evidence" value="ECO:0007669"/>
    <property type="project" value="UniProtKB-KW"/>
</dbReference>
<dbReference type="SUPFAM" id="SSF63433">
    <property type="entry name" value="Fumarylacetoacetate hydrolase, FAH, N-terminal domain"/>
    <property type="match status" value="1"/>
</dbReference>
<evidence type="ECO:0000256" key="9">
    <source>
        <dbReference type="ARBA" id="ARBA00022878"/>
    </source>
</evidence>
<dbReference type="InterPro" id="IPR036462">
    <property type="entry name" value="Fumarylacetoacetase_N_sf"/>
</dbReference>
<protein>
    <recommendedName>
        <fullName evidence="4">fumarylacetoacetase</fullName>
        <ecNumber evidence="4">3.7.1.2</ecNumber>
    </recommendedName>
</protein>
<dbReference type="EMBL" id="WOEZ01000117">
    <property type="protein sequence ID" value="NPT57158.1"/>
    <property type="molecule type" value="Genomic_DNA"/>
</dbReference>
<dbReference type="PANTHER" id="PTHR43069">
    <property type="entry name" value="FUMARYLACETOACETASE"/>
    <property type="match status" value="1"/>
</dbReference>
<dbReference type="Gene3D" id="3.90.850.10">
    <property type="entry name" value="Fumarylacetoacetase-like, C-terminal domain"/>
    <property type="match status" value="1"/>
</dbReference>
<gene>
    <name evidence="17" type="primary">fahA</name>
    <name evidence="17" type="ORF">GNZ13_21905</name>
</gene>
<feature type="binding site" evidence="12">
    <location>
        <position position="364"/>
    </location>
    <ligand>
        <name>substrate</name>
    </ligand>
</feature>
<evidence type="ECO:0000256" key="8">
    <source>
        <dbReference type="ARBA" id="ARBA00022842"/>
    </source>
</evidence>
<keyword evidence="18" id="KW-1185">Reference proteome</keyword>
<comment type="pathway">
    <text evidence="3">Amino-acid degradation; L-phenylalanine degradation; acetoacetate and fumarate from L-phenylalanine: step 6/6.</text>
</comment>
<comment type="cofactor">
    <cofactor evidence="1 13">
        <name>Ca(2+)</name>
        <dbReference type="ChEBI" id="CHEBI:29108"/>
    </cofactor>
</comment>
<dbReference type="Pfam" id="PF01557">
    <property type="entry name" value="FAA_hydrolase"/>
    <property type="match status" value="1"/>
</dbReference>
<evidence type="ECO:0000256" key="1">
    <source>
        <dbReference type="ARBA" id="ARBA00001913"/>
    </source>
</evidence>
<evidence type="ECO:0000259" key="16">
    <source>
        <dbReference type="Pfam" id="PF09298"/>
    </source>
</evidence>
<keyword evidence="7 13" id="KW-0106">Calcium</keyword>
<evidence type="ECO:0000259" key="15">
    <source>
        <dbReference type="Pfam" id="PF01557"/>
    </source>
</evidence>
<keyword evidence="5 13" id="KW-0479">Metal-binding</keyword>
<evidence type="ECO:0000256" key="7">
    <source>
        <dbReference type="ARBA" id="ARBA00022837"/>
    </source>
</evidence>
<evidence type="ECO:0000256" key="10">
    <source>
        <dbReference type="ARBA" id="ARBA00023232"/>
    </source>
</evidence>
<evidence type="ECO:0000256" key="3">
    <source>
        <dbReference type="ARBA" id="ARBA00004782"/>
    </source>
</evidence>
<feature type="binding site" evidence="12">
    <location>
        <position position="133"/>
    </location>
    <ligand>
        <name>substrate</name>
    </ligand>
</feature>
<dbReference type="InterPro" id="IPR005959">
    <property type="entry name" value="Fumarylacetoacetase"/>
</dbReference>
<feature type="binding site" evidence="13">
    <location>
        <position position="203"/>
    </location>
    <ligand>
        <name>Ca(2+)</name>
        <dbReference type="ChEBI" id="CHEBI:29108"/>
    </ligand>
</feature>
<evidence type="ECO:0000313" key="17">
    <source>
        <dbReference type="EMBL" id="NPT57158.1"/>
    </source>
</evidence>
<comment type="cofactor">
    <cofactor evidence="2 13">
        <name>Mg(2+)</name>
        <dbReference type="ChEBI" id="CHEBI:18420"/>
    </cofactor>
</comment>
<feature type="binding site" evidence="13">
    <location>
        <position position="237"/>
    </location>
    <ligand>
        <name>Ca(2+)</name>
        <dbReference type="ChEBI" id="CHEBI:29108"/>
    </ligand>
</feature>
<evidence type="ECO:0000256" key="14">
    <source>
        <dbReference type="SAM" id="MobiDB-lite"/>
    </source>
</evidence>
<comment type="caution">
    <text evidence="17">The sequence shown here is derived from an EMBL/GenBank/DDBJ whole genome shotgun (WGS) entry which is preliminary data.</text>
</comment>
<reference evidence="17 18" key="1">
    <citation type="submission" date="2019-11" db="EMBL/GenBank/DDBJ databases">
        <title>Metabolism of dissolved organic matter in forest soils.</title>
        <authorList>
            <person name="Cyle K.T."/>
            <person name="Wilhelm R.C."/>
            <person name="Martinez C.E."/>
        </authorList>
    </citation>
    <scope>NUCLEOTIDE SEQUENCE [LARGE SCALE GENOMIC DNA]</scope>
    <source>
        <strain evidence="17 18">5N</strain>
    </source>
</reference>
<feature type="binding site" evidence="12">
    <location>
        <position position="244"/>
    </location>
    <ligand>
        <name>substrate</name>
    </ligand>
</feature>
<evidence type="ECO:0000256" key="5">
    <source>
        <dbReference type="ARBA" id="ARBA00022723"/>
    </source>
</evidence>
<dbReference type="InterPro" id="IPR036663">
    <property type="entry name" value="Fumarylacetoacetase_C_sf"/>
</dbReference>
<feature type="binding site" evidence="13">
    <location>
        <position position="257"/>
    </location>
    <ligand>
        <name>Mg(2+)</name>
        <dbReference type="ChEBI" id="CHEBI:18420"/>
    </ligand>
</feature>
<dbReference type="PANTHER" id="PTHR43069:SF2">
    <property type="entry name" value="FUMARYLACETOACETASE"/>
    <property type="match status" value="1"/>
</dbReference>
<name>A0A972NRM2_9BURK</name>
<feature type="binding site" evidence="13">
    <location>
        <position position="261"/>
    </location>
    <ligand>
        <name>Mg(2+)</name>
        <dbReference type="ChEBI" id="CHEBI:18420"/>
    </ligand>
</feature>
<dbReference type="GO" id="GO:1902000">
    <property type="term" value="P:homogentisate catabolic process"/>
    <property type="evidence" value="ECO:0007669"/>
    <property type="project" value="TreeGrafter"/>
</dbReference>
<feature type="domain" description="Fumarylacetoacetase N-terminal" evidence="16">
    <location>
        <begin position="28"/>
        <end position="123"/>
    </location>
</feature>
<feature type="active site" description="Proton acceptor" evidence="11">
    <location>
        <position position="138"/>
    </location>
</feature>
<keyword evidence="6 17" id="KW-0378">Hydrolase</keyword>
<keyword evidence="10" id="KW-0585">Phenylalanine catabolism</keyword>
<dbReference type="SUPFAM" id="SSF56529">
    <property type="entry name" value="FAH"/>
    <property type="match status" value="1"/>
</dbReference>
<evidence type="ECO:0000256" key="11">
    <source>
        <dbReference type="PIRSR" id="PIRSR605959-1"/>
    </source>
</evidence>
<sequence length="433" mass="46825">MTSTDRTHDPDAETWVDSARAHREFPIQNLPLGVFSVAGEEPRIGCAIGDEIVDLRSLALDGRLPPDVAPLLSAVELNSLFGAPAAQRRALRHALFDLLSNPERQMEVQMHLHSAARCQMHVPARVGDFTDFFAGIHHATNGGRLVNPNSPLPANYKFLPIAYHSRSSSIRVSGQPVRRPCGQRKPPDFTTPVFGPSQRLDYELELGVWIAGENELGSAVSVDDAFGRVAGFCLVNDWSARDLQAWEFQPLGPFLSKSFHTTISPWVVTAEAMIPFLMPHNARTVDDPELLPYLVTTTGGSGDALSIQLEVFLTTAQMRKQGRPPHRLSAGRASDMYWTVAQMIAHHTVNGCNLVPADLLGSGTISSAQPGGAGCLLEISQNGKQPLELPSGESRFYLEDSDEIRLKATASAEGFRSIGFGDCVAIVASGGSA</sequence>
<evidence type="ECO:0000313" key="18">
    <source>
        <dbReference type="Proteomes" id="UP000655523"/>
    </source>
</evidence>
<organism evidence="17 18">
    <name type="scientific">Paraburkholderia elongata</name>
    <dbReference type="NCBI Taxonomy" id="2675747"/>
    <lineage>
        <taxon>Bacteria</taxon>
        <taxon>Pseudomonadati</taxon>
        <taxon>Pseudomonadota</taxon>
        <taxon>Betaproteobacteria</taxon>
        <taxon>Burkholderiales</taxon>
        <taxon>Burkholderiaceae</taxon>
        <taxon>Paraburkholderia</taxon>
    </lineage>
</organism>
<keyword evidence="9" id="KW-0828">Tyrosine catabolism</keyword>
<feature type="domain" description="Fumarylacetoacetase-like C-terminal" evidence="15">
    <location>
        <begin position="136"/>
        <end position="418"/>
    </location>
</feature>
<evidence type="ECO:0000256" key="12">
    <source>
        <dbReference type="PIRSR" id="PIRSR605959-2"/>
    </source>
</evidence>
<dbReference type="Pfam" id="PF09298">
    <property type="entry name" value="FAA_hydrolase_N"/>
    <property type="match status" value="1"/>
</dbReference>